<evidence type="ECO:0000313" key="2">
    <source>
        <dbReference type="EMBL" id="ELZ03152.1"/>
    </source>
</evidence>
<accession>M0AXV7</accession>
<dbReference type="OrthoDB" id="225748at2157"/>
<dbReference type="EMBL" id="AOIN01000034">
    <property type="protein sequence ID" value="ELZ03152.1"/>
    <property type="molecule type" value="Genomic_DNA"/>
</dbReference>
<dbReference type="Pfam" id="PF01575">
    <property type="entry name" value="MaoC_dehydratas"/>
    <property type="match status" value="1"/>
</dbReference>
<dbReference type="CDD" id="cd03454">
    <property type="entry name" value="YdeM"/>
    <property type="match status" value="1"/>
</dbReference>
<dbReference type="STRING" id="1227492.C482_03999"/>
<dbReference type="Gene3D" id="3.10.129.10">
    <property type="entry name" value="Hotdog Thioesterase"/>
    <property type="match status" value="1"/>
</dbReference>
<dbReference type="InterPro" id="IPR052342">
    <property type="entry name" value="MCH/BMMD"/>
</dbReference>
<organism evidence="2 3">
    <name type="scientific">Natrialba chahannaoensis JCM 10990</name>
    <dbReference type="NCBI Taxonomy" id="1227492"/>
    <lineage>
        <taxon>Archaea</taxon>
        <taxon>Methanobacteriati</taxon>
        <taxon>Methanobacteriota</taxon>
        <taxon>Stenosarchaea group</taxon>
        <taxon>Halobacteria</taxon>
        <taxon>Halobacteriales</taxon>
        <taxon>Natrialbaceae</taxon>
        <taxon>Natrialba</taxon>
    </lineage>
</organism>
<dbReference type="InterPro" id="IPR029069">
    <property type="entry name" value="HotDog_dom_sf"/>
</dbReference>
<protein>
    <submittedName>
        <fullName evidence="2">MaoC domain-containing protein dehydratase</fullName>
    </submittedName>
</protein>
<dbReference type="Proteomes" id="UP000011693">
    <property type="component" value="Unassembled WGS sequence"/>
</dbReference>
<evidence type="ECO:0000313" key="3">
    <source>
        <dbReference type="Proteomes" id="UP000011693"/>
    </source>
</evidence>
<reference evidence="2 3" key="1">
    <citation type="journal article" date="2014" name="PLoS Genet.">
        <title>Phylogenetically driven sequencing of extremely halophilic archaea reveals strategies for static and dynamic osmo-response.</title>
        <authorList>
            <person name="Becker E.A."/>
            <person name="Seitzer P.M."/>
            <person name="Tritt A."/>
            <person name="Larsen D."/>
            <person name="Krusor M."/>
            <person name="Yao A.I."/>
            <person name="Wu D."/>
            <person name="Madern D."/>
            <person name="Eisen J.A."/>
            <person name="Darling A.E."/>
            <person name="Facciotti M.T."/>
        </authorList>
    </citation>
    <scope>NUCLEOTIDE SEQUENCE [LARGE SCALE GENOMIC DNA]</scope>
    <source>
        <strain evidence="2 3">JCM 10990</strain>
    </source>
</reference>
<dbReference type="PANTHER" id="PTHR43664">
    <property type="entry name" value="MONOAMINE OXIDASE-RELATED"/>
    <property type="match status" value="1"/>
</dbReference>
<proteinExistence type="predicted"/>
<dbReference type="RefSeq" id="WP_006166177.1">
    <property type="nucleotide sequence ID" value="NZ_AOIN01000034.1"/>
</dbReference>
<comment type="caution">
    <text evidence="2">The sequence shown here is derived from an EMBL/GenBank/DDBJ whole genome shotgun (WGS) entry which is preliminary data.</text>
</comment>
<evidence type="ECO:0000259" key="1">
    <source>
        <dbReference type="Pfam" id="PF01575"/>
    </source>
</evidence>
<dbReference type="AlphaFoldDB" id="M0AXV7"/>
<name>M0AXV7_9EURY</name>
<gene>
    <name evidence="2" type="ORF">C482_03999</name>
</gene>
<sequence>MSNDYYEDFSVGETYEFGEHTLTEDEIISYGEQYDPLPFHTDPDAATESVFGGLIASGLLTVSVAQRLFVENLLQGSKTSGALGVDELRWKQPVRPGDTLHVTCEVTGKDELEDGFGIVRFQLEIGNQSGSTVASLSTPVRYMRKHTT</sequence>
<dbReference type="PANTHER" id="PTHR43664:SF1">
    <property type="entry name" value="BETA-METHYLMALYL-COA DEHYDRATASE"/>
    <property type="match status" value="1"/>
</dbReference>
<dbReference type="SUPFAM" id="SSF54637">
    <property type="entry name" value="Thioesterase/thiol ester dehydrase-isomerase"/>
    <property type="match status" value="1"/>
</dbReference>
<dbReference type="InterPro" id="IPR002539">
    <property type="entry name" value="MaoC-like_dom"/>
</dbReference>
<feature type="domain" description="MaoC-like" evidence="1">
    <location>
        <begin position="11"/>
        <end position="113"/>
    </location>
</feature>
<keyword evidence="3" id="KW-1185">Reference proteome</keyword>